<comment type="caution">
    <text evidence="1">The sequence shown here is derived from an EMBL/GenBank/DDBJ whole genome shotgun (WGS) entry which is preliminary data.</text>
</comment>
<name>A0A7J5YDT4_DISMA</name>
<evidence type="ECO:0000313" key="2">
    <source>
        <dbReference type="Proteomes" id="UP000518266"/>
    </source>
</evidence>
<protein>
    <submittedName>
        <fullName evidence="1">Uncharacterized protein</fullName>
    </submittedName>
</protein>
<dbReference type="AlphaFoldDB" id="A0A7J5YDT4"/>
<organism evidence="1 2">
    <name type="scientific">Dissostichus mawsoni</name>
    <name type="common">Antarctic cod</name>
    <dbReference type="NCBI Taxonomy" id="36200"/>
    <lineage>
        <taxon>Eukaryota</taxon>
        <taxon>Metazoa</taxon>
        <taxon>Chordata</taxon>
        <taxon>Craniata</taxon>
        <taxon>Vertebrata</taxon>
        <taxon>Euteleostomi</taxon>
        <taxon>Actinopterygii</taxon>
        <taxon>Neopterygii</taxon>
        <taxon>Teleostei</taxon>
        <taxon>Neoteleostei</taxon>
        <taxon>Acanthomorphata</taxon>
        <taxon>Eupercaria</taxon>
        <taxon>Perciformes</taxon>
        <taxon>Notothenioidei</taxon>
        <taxon>Nototheniidae</taxon>
        <taxon>Dissostichus</taxon>
    </lineage>
</organism>
<proteinExistence type="predicted"/>
<dbReference type="Proteomes" id="UP000518266">
    <property type="component" value="Unassembled WGS sequence"/>
</dbReference>
<reference evidence="1 2" key="1">
    <citation type="submission" date="2020-03" db="EMBL/GenBank/DDBJ databases">
        <title>Dissostichus mawsoni Genome sequencing and assembly.</title>
        <authorList>
            <person name="Park H."/>
        </authorList>
    </citation>
    <scope>NUCLEOTIDE SEQUENCE [LARGE SCALE GENOMIC DNA]</scope>
    <source>
        <strain evidence="1">DM0001</strain>
        <tissue evidence="1">Muscle</tissue>
    </source>
</reference>
<sequence length="156" mass="17962">MGIQRHFHRFVHRVIVHLSLRGPRSAQICHIFIILLRSVAAVLFEPRPVWECKHQGKLFQETEGRFTLSFSPVFSNLPSSVRFVYHSLLHRQPDPGQTADYLCVNELPVIVKNPASPAAPCRHRLNIPRLIVFLYKNGLKLRGPIQSPEEHHRSPL</sequence>
<accession>A0A7J5YDT4</accession>
<evidence type="ECO:0000313" key="1">
    <source>
        <dbReference type="EMBL" id="KAF3846939.1"/>
    </source>
</evidence>
<gene>
    <name evidence="1" type="ORF">F7725_004017</name>
</gene>
<keyword evidence="2" id="KW-1185">Reference proteome</keyword>
<dbReference type="EMBL" id="JAAKFY010000014">
    <property type="protein sequence ID" value="KAF3846939.1"/>
    <property type="molecule type" value="Genomic_DNA"/>
</dbReference>